<keyword evidence="5" id="KW-1185">Reference proteome</keyword>
<proteinExistence type="predicted"/>
<sequence length="112" mass="12965">MNKCNKLATLRSRSIDHDLDHEREKRAREVQLLILGAAGSGKSTFTKQLRIHYGDGYPTDERAKYTPYVFDNMCEALLTILRNMKTCNISFQSDEMQCFHRFIGPPLKKRIA</sequence>
<dbReference type="PANTHER" id="PTHR10218">
    <property type="entry name" value="GTP-BINDING PROTEIN ALPHA SUBUNIT"/>
    <property type="match status" value="1"/>
</dbReference>
<accession>A0ABM1EDC5</accession>
<dbReference type="PROSITE" id="PS51882">
    <property type="entry name" value="G_ALPHA"/>
    <property type="match status" value="1"/>
</dbReference>
<reference evidence="6" key="1">
    <citation type="submission" date="2025-08" db="UniProtKB">
        <authorList>
            <consortium name="RefSeq"/>
        </authorList>
    </citation>
    <scope>IDENTIFICATION</scope>
</reference>
<evidence type="ECO:0000313" key="5">
    <source>
        <dbReference type="Proteomes" id="UP000695022"/>
    </source>
</evidence>
<keyword evidence="3" id="KW-0342">GTP-binding</keyword>
<keyword evidence="2" id="KW-0547">Nucleotide-binding</keyword>
<gene>
    <name evidence="6" type="primary">LOC106811166</name>
</gene>
<evidence type="ECO:0000256" key="4">
    <source>
        <dbReference type="ARBA" id="ARBA00023224"/>
    </source>
</evidence>
<evidence type="ECO:0000256" key="2">
    <source>
        <dbReference type="ARBA" id="ARBA00022741"/>
    </source>
</evidence>
<dbReference type="GeneID" id="106811166"/>
<evidence type="ECO:0000256" key="3">
    <source>
        <dbReference type="ARBA" id="ARBA00023134"/>
    </source>
</evidence>
<keyword evidence="4" id="KW-0807">Transducer</keyword>
<dbReference type="Proteomes" id="UP000695022">
    <property type="component" value="Unplaced"/>
</dbReference>
<dbReference type="SUPFAM" id="SSF47895">
    <property type="entry name" value="Transducin (alpha subunit), insertion domain"/>
    <property type="match status" value="1"/>
</dbReference>
<name>A0ABM1EDC5_PRICU</name>
<keyword evidence="1" id="KW-0479">Metal-binding</keyword>
<dbReference type="SUPFAM" id="SSF52540">
    <property type="entry name" value="P-loop containing nucleoside triphosphate hydrolases"/>
    <property type="match status" value="1"/>
</dbReference>
<dbReference type="InterPro" id="IPR001019">
    <property type="entry name" value="Gprotein_alpha_su"/>
</dbReference>
<evidence type="ECO:0000256" key="1">
    <source>
        <dbReference type="ARBA" id="ARBA00022723"/>
    </source>
</evidence>
<dbReference type="RefSeq" id="XP_014670196.1">
    <property type="nucleotide sequence ID" value="XM_014814710.1"/>
</dbReference>
<dbReference type="InterPro" id="IPR011025">
    <property type="entry name" value="GproteinA_insert"/>
</dbReference>
<dbReference type="Pfam" id="PF00503">
    <property type="entry name" value="G-alpha"/>
    <property type="match status" value="1"/>
</dbReference>
<dbReference type="Gene3D" id="3.40.50.300">
    <property type="entry name" value="P-loop containing nucleotide triphosphate hydrolases"/>
    <property type="match status" value="1"/>
</dbReference>
<evidence type="ECO:0000313" key="6">
    <source>
        <dbReference type="RefSeq" id="XP_014670196.1"/>
    </source>
</evidence>
<protein>
    <submittedName>
        <fullName evidence="6">Guanine nucleotide-binding protein alpha-4 subunit-like</fullName>
    </submittedName>
</protein>
<organism evidence="5 6">
    <name type="scientific">Priapulus caudatus</name>
    <name type="common">Priapulid worm</name>
    <dbReference type="NCBI Taxonomy" id="37621"/>
    <lineage>
        <taxon>Eukaryota</taxon>
        <taxon>Metazoa</taxon>
        <taxon>Ecdysozoa</taxon>
        <taxon>Scalidophora</taxon>
        <taxon>Priapulida</taxon>
        <taxon>Priapulimorpha</taxon>
        <taxon>Priapulimorphida</taxon>
        <taxon>Priapulidae</taxon>
        <taxon>Priapulus</taxon>
    </lineage>
</organism>
<dbReference type="PANTHER" id="PTHR10218:SF302">
    <property type="entry name" value="GUANINE NUCLEOTIDE-BINDING PROTEIN ALPHA-5 SUBUNIT"/>
    <property type="match status" value="1"/>
</dbReference>
<dbReference type="InterPro" id="IPR027417">
    <property type="entry name" value="P-loop_NTPase"/>
</dbReference>